<keyword evidence="2" id="KW-1185">Reference proteome</keyword>
<gene>
    <name evidence="1" type="ORF">PMG71_15020</name>
</gene>
<protein>
    <submittedName>
        <fullName evidence="1">Uncharacterized protein</fullName>
    </submittedName>
</protein>
<organism evidence="1 2">
    <name type="scientific">Roseofilum acuticapitatum BLCC-M154</name>
    <dbReference type="NCBI Taxonomy" id="3022444"/>
    <lineage>
        <taxon>Bacteria</taxon>
        <taxon>Bacillati</taxon>
        <taxon>Cyanobacteriota</taxon>
        <taxon>Cyanophyceae</taxon>
        <taxon>Desertifilales</taxon>
        <taxon>Desertifilaceae</taxon>
        <taxon>Roseofilum</taxon>
        <taxon>Roseofilum acuticapitatum</taxon>
    </lineage>
</organism>
<dbReference type="Proteomes" id="UP001235303">
    <property type="component" value="Unassembled WGS sequence"/>
</dbReference>
<comment type="caution">
    <text evidence="1">The sequence shown here is derived from an EMBL/GenBank/DDBJ whole genome shotgun (WGS) entry which is preliminary data.</text>
</comment>
<name>A0ABT7AV00_9CYAN</name>
<accession>A0ABT7AV00</accession>
<reference evidence="1 2" key="1">
    <citation type="submission" date="2023-01" db="EMBL/GenBank/DDBJ databases">
        <title>Novel diversity within Roseofilum (Cyanobacteria; Desertifilaceae) from marine benthic mats with descriptions of four novel species.</title>
        <authorList>
            <person name="Wang Y."/>
            <person name="Berthold D.E."/>
            <person name="Hu J."/>
            <person name="Lefler F.W."/>
            <person name="Laughinghouse H.D. IV."/>
        </authorList>
    </citation>
    <scope>NUCLEOTIDE SEQUENCE [LARGE SCALE GENOMIC DNA]</scope>
    <source>
        <strain evidence="1 2">BLCC-M154</strain>
    </source>
</reference>
<dbReference type="EMBL" id="JAQOSP010000100">
    <property type="protein sequence ID" value="MDJ1170742.1"/>
    <property type="molecule type" value="Genomic_DNA"/>
</dbReference>
<sequence>MSSIPMKPQSASAVASAVNQTKQTISWPKLPLAVYREVAAHLRQIDGVNTGLYPRSSSEFNYYLSQVGGMWIEYPASLGAEDLARIDQILAYYSDRYGVWKSIDEN</sequence>
<evidence type="ECO:0000313" key="2">
    <source>
        <dbReference type="Proteomes" id="UP001235303"/>
    </source>
</evidence>
<proteinExistence type="predicted"/>
<dbReference type="RefSeq" id="WP_283754500.1">
    <property type="nucleotide sequence ID" value="NZ_JAQOSP010000100.1"/>
</dbReference>
<evidence type="ECO:0000313" key="1">
    <source>
        <dbReference type="EMBL" id="MDJ1170742.1"/>
    </source>
</evidence>